<proteinExistence type="predicted"/>
<dbReference type="PANTHER" id="PTHR32019">
    <property type="entry name" value="R3H DOMAIN-CONTAINING PROTEIN 4"/>
    <property type="match status" value="1"/>
</dbReference>
<dbReference type="Pfam" id="PF13902">
    <property type="entry name" value="R3H-assoc"/>
    <property type="match status" value="1"/>
</dbReference>
<dbReference type="InterPro" id="IPR001374">
    <property type="entry name" value="R3H_dom"/>
</dbReference>
<feature type="compositionally biased region" description="Low complexity" evidence="1">
    <location>
        <begin position="41"/>
        <end position="52"/>
    </location>
</feature>
<dbReference type="EMBL" id="WNTK01001057">
    <property type="protein sequence ID" value="KAG9468073.1"/>
    <property type="molecule type" value="Genomic_DNA"/>
</dbReference>
<dbReference type="InterPro" id="IPR036867">
    <property type="entry name" value="R3H_dom_sf"/>
</dbReference>
<gene>
    <name evidence="3" type="ORF">GDO78_013807</name>
</gene>
<dbReference type="SUPFAM" id="SSF82708">
    <property type="entry name" value="R3H domain"/>
    <property type="match status" value="1"/>
</dbReference>
<dbReference type="Proteomes" id="UP000770717">
    <property type="component" value="Unassembled WGS sequence"/>
</dbReference>
<dbReference type="GO" id="GO:0003676">
    <property type="term" value="F:nucleic acid binding"/>
    <property type="evidence" value="ECO:0007669"/>
    <property type="project" value="UniProtKB-UniRule"/>
</dbReference>
<evidence type="ECO:0000256" key="1">
    <source>
        <dbReference type="SAM" id="MobiDB-lite"/>
    </source>
</evidence>
<keyword evidence="4" id="KW-1185">Reference proteome</keyword>
<comment type="caution">
    <text evidence="3">The sequence shown here is derived from an EMBL/GenBank/DDBJ whole genome shotgun (WGS) entry which is preliminary data.</text>
</comment>
<dbReference type="PROSITE" id="PS51061">
    <property type="entry name" value="R3H"/>
    <property type="match status" value="1"/>
</dbReference>
<name>A0A8J6EF97_ELECQ</name>
<accession>A0A8J6EF97</accession>
<dbReference type="Gene3D" id="3.30.1370.50">
    <property type="entry name" value="R3H-like domain"/>
    <property type="match status" value="1"/>
</dbReference>
<evidence type="ECO:0000313" key="4">
    <source>
        <dbReference type="Proteomes" id="UP000770717"/>
    </source>
</evidence>
<evidence type="ECO:0000313" key="3">
    <source>
        <dbReference type="EMBL" id="KAG9468073.1"/>
    </source>
</evidence>
<feature type="domain" description="R3H" evidence="2">
    <location>
        <begin position="197"/>
        <end position="260"/>
    </location>
</feature>
<dbReference type="Pfam" id="PF01424">
    <property type="entry name" value="R3H"/>
    <property type="match status" value="1"/>
</dbReference>
<dbReference type="OrthoDB" id="75169at2759"/>
<dbReference type="AlphaFoldDB" id="A0A8J6EF97"/>
<dbReference type="InterPro" id="IPR025952">
    <property type="entry name" value="R3H-assoc_dom"/>
</dbReference>
<organism evidence="3 4">
    <name type="scientific">Eleutherodactylus coqui</name>
    <name type="common">Puerto Rican coqui</name>
    <dbReference type="NCBI Taxonomy" id="57060"/>
    <lineage>
        <taxon>Eukaryota</taxon>
        <taxon>Metazoa</taxon>
        <taxon>Chordata</taxon>
        <taxon>Craniata</taxon>
        <taxon>Vertebrata</taxon>
        <taxon>Euteleostomi</taxon>
        <taxon>Amphibia</taxon>
        <taxon>Batrachia</taxon>
        <taxon>Anura</taxon>
        <taxon>Neobatrachia</taxon>
        <taxon>Hyloidea</taxon>
        <taxon>Eleutherodactylidae</taxon>
        <taxon>Eleutherodactylinae</taxon>
        <taxon>Eleutherodactylus</taxon>
        <taxon>Eleutherodactylus</taxon>
    </lineage>
</organism>
<reference evidence="3" key="1">
    <citation type="thesis" date="2020" institute="ProQuest LLC" country="789 East Eisenhower Parkway, Ann Arbor, MI, USA">
        <title>Comparative Genomics and Chromosome Evolution.</title>
        <authorList>
            <person name="Mudd A.B."/>
        </authorList>
    </citation>
    <scope>NUCLEOTIDE SEQUENCE</scope>
    <source>
        <strain evidence="3">HN-11 Male</strain>
        <tissue evidence="3">Kidney and liver</tissue>
    </source>
</reference>
<evidence type="ECO:0000259" key="2">
    <source>
        <dbReference type="PROSITE" id="PS51061"/>
    </source>
</evidence>
<dbReference type="PANTHER" id="PTHR32019:SF2">
    <property type="entry name" value="R3H DOMAIN-CONTAINING PROTEIN 4"/>
    <property type="match status" value="1"/>
</dbReference>
<dbReference type="InterPro" id="IPR039629">
    <property type="entry name" value="R3HDM4"/>
</dbReference>
<feature type="region of interest" description="Disordered" evidence="1">
    <location>
        <begin position="21"/>
        <end position="57"/>
    </location>
</feature>
<sequence>MTSFPPGDDNTVEAAVCRMVTNRGSEAEGPPESPRLIEDCLPTLPSSPSKKTSSTKRKQYYINRAIRNSDLTPKAKGRKSLRRLENNRYLMSLLERDECVAAAADEVDSCICASPSIFAEACNNEIYIEIWNDFMNRSGEEQEKVLAYLEQEVRKPREKMNKCKDKRTEHPAYSPEECYQRINRSLRCTLRRRQIPMGTLEVLEEEMLSFFSVTPASVYIALMENSYQRLLLHAVCQYMDLASASSNLEGKRQMRVVNRNREFCPPELLLSSYLQMKC</sequence>
<protein>
    <recommendedName>
        <fullName evidence="2">R3H domain-containing protein</fullName>
    </recommendedName>
</protein>